<dbReference type="AlphaFoldDB" id="A0ABC8RRH2"/>
<dbReference type="Proteomes" id="UP001642360">
    <property type="component" value="Unassembled WGS sequence"/>
</dbReference>
<dbReference type="InterPro" id="IPR046848">
    <property type="entry name" value="E_motif"/>
</dbReference>
<gene>
    <name evidence="3" type="ORF">ILEXP_LOCUS15483</name>
</gene>
<dbReference type="Pfam" id="PF12854">
    <property type="entry name" value="PPR_1"/>
    <property type="match status" value="1"/>
</dbReference>
<evidence type="ECO:0000313" key="3">
    <source>
        <dbReference type="EMBL" id="CAK9147575.1"/>
    </source>
</evidence>
<keyword evidence="4" id="KW-1185">Reference proteome</keyword>
<dbReference type="EMBL" id="CAUOFW020001702">
    <property type="protein sequence ID" value="CAK9147575.1"/>
    <property type="molecule type" value="Genomic_DNA"/>
</dbReference>
<comment type="caution">
    <text evidence="3">The sequence shown here is derived from an EMBL/GenBank/DDBJ whole genome shotgun (WGS) entry which is preliminary data.</text>
</comment>
<feature type="repeat" description="PPR" evidence="2">
    <location>
        <begin position="181"/>
        <end position="215"/>
    </location>
</feature>
<evidence type="ECO:0000256" key="1">
    <source>
        <dbReference type="ARBA" id="ARBA00022737"/>
    </source>
</evidence>
<dbReference type="PANTHER" id="PTHR47926:SF453">
    <property type="entry name" value="PENTATRICOPEPTIDE REPEAT (PPR) SUPERFAMILY PROTEIN"/>
    <property type="match status" value="1"/>
</dbReference>
<dbReference type="InterPro" id="IPR046960">
    <property type="entry name" value="PPR_At4g14850-like_plant"/>
</dbReference>
<dbReference type="Gene3D" id="1.25.40.10">
    <property type="entry name" value="Tetratricopeptide repeat domain"/>
    <property type="match status" value="3"/>
</dbReference>
<name>A0ABC8RRH2_9AQUA</name>
<feature type="repeat" description="PPR" evidence="2">
    <location>
        <begin position="282"/>
        <end position="316"/>
    </location>
</feature>
<dbReference type="Pfam" id="PF01535">
    <property type="entry name" value="PPR"/>
    <property type="match status" value="1"/>
</dbReference>
<dbReference type="Pfam" id="PF20431">
    <property type="entry name" value="E_motif"/>
    <property type="match status" value="1"/>
</dbReference>
<accession>A0ABC8RRH2</accession>
<dbReference type="Pfam" id="PF13041">
    <property type="entry name" value="PPR_2"/>
    <property type="match status" value="2"/>
</dbReference>
<evidence type="ECO:0008006" key="5">
    <source>
        <dbReference type="Google" id="ProtNLM"/>
    </source>
</evidence>
<dbReference type="InterPro" id="IPR002885">
    <property type="entry name" value="PPR_rpt"/>
</dbReference>
<organism evidence="3 4">
    <name type="scientific">Ilex paraguariensis</name>
    <name type="common">yerba mate</name>
    <dbReference type="NCBI Taxonomy" id="185542"/>
    <lineage>
        <taxon>Eukaryota</taxon>
        <taxon>Viridiplantae</taxon>
        <taxon>Streptophyta</taxon>
        <taxon>Embryophyta</taxon>
        <taxon>Tracheophyta</taxon>
        <taxon>Spermatophyta</taxon>
        <taxon>Magnoliopsida</taxon>
        <taxon>eudicotyledons</taxon>
        <taxon>Gunneridae</taxon>
        <taxon>Pentapetalae</taxon>
        <taxon>asterids</taxon>
        <taxon>campanulids</taxon>
        <taxon>Aquifoliales</taxon>
        <taxon>Aquifoliaceae</taxon>
        <taxon>Ilex</taxon>
    </lineage>
</organism>
<evidence type="ECO:0000256" key="2">
    <source>
        <dbReference type="PROSITE-ProRule" id="PRU00708"/>
    </source>
</evidence>
<protein>
    <recommendedName>
        <fullName evidence="5">Pentatricopeptide repeat-containing protein</fullName>
    </recommendedName>
</protein>
<proteinExistence type="predicted"/>
<dbReference type="NCBIfam" id="TIGR00756">
    <property type="entry name" value="PPR"/>
    <property type="match status" value="4"/>
</dbReference>
<dbReference type="PROSITE" id="PS51375">
    <property type="entry name" value="PPR"/>
    <property type="match status" value="3"/>
</dbReference>
<sequence length="478" mass="52846">MEEQVAEEAKLVQNPTLTPTWENMKYPLLSSANLSPRHLSSLLQSCIKSKALKPCKQVHGKLLASGVDMNSLSLKSRLVGVYASCADLISAELIFQETQNANVFALNWMISAMAFNGYYEQAIGVGMIEQSLVLFDAMKLEGLRPNDFTWNALIAGYARKGLCDGAFALFSRMSEEGLPPDLVTWNAMISGLVQGQCAVEALEVFRDMLIAGIKPNHVTVTGLLPACALMNSIQIGKGIHGLIYRMVLYMNVFVTSALIDIYSKCGSVKDARNVFNEIPIKNVASWNAMIGCYGKHGLVDCAIQLFETMQDREMQANQVTLICVLSACSHGGLVEKGLTIFRCMREMYGIEASKEHYACVVDLLCRSGRVDDAYSFVKEMPIRATDSIIGAFFNGCKVHNRRDLAEKIAEDILRMKLNRPGGLVTLSNIHASEGEWEEVENVRKMMKEKGVHKNPGFSWVEEKNEFSKVRLGKASTGI</sequence>
<dbReference type="PANTHER" id="PTHR47926">
    <property type="entry name" value="PENTATRICOPEPTIDE REPEAT-CONTAINING PROTEIN"/>
    <property type="match status" value="1"/>
</dbReference>
<keyword evidence="1" id="KW-0677">Repeat</keyword>
<feature type="repeat" description="PPR" evidence="2">
    <location>
        <begin position="146"/>
        <end position="180"/>
    </location>
</feature>
<reference evidence="3 4" key="1">
    <citation type="submission" date="2024-02" db="EMBL/GenBank/DDBJ databases">
        <authorList>
            <person name="Vignale AGUSTIN F."/>
            <person name="Sosa J E."/>
            <person name="Modenutti C."/>
        </authorList>
    </citation>
    <scope>NUCLEOTIDE SEQUENCE [LARGE SCALE GENOMIC DNA]</scope>
</reference>
<dbReference type="InterPro" id="IPR011990">
    <property type="entry name" value="TPR-like_helical_dom_sf"/>
</dbReference>
<dbReference type="FunFam" id="1.25.40.10:FF:000090">
    <property type="entry name" value="Pentatricopeptide repeat-containing protein, chloroplastic"/>
    <property type="match status" value="1"/>
</dbReference>
<evidence type="ECO:0000313" key="4">
    <source>
        <dbReference type="Proteomes" id="UP001642360"/>
    </source>
</evidence>